<sequence length="135" mass="15792">MRITLTYNEIYHNNQLKNLTKHILRESQEFNGFDNECFVLVNKVHSDNVSDLKHCVLAFEIEGTDREILPRISVLSFDLVNYYLRTETASLVWGEQPNGANIYPTLHFIINAKESDIEHENDLINIINPLVDKWF</sequence>
<organism evidence="1 2">
    <name type="scientific">Streptococcus parauberis</name>
    <dbReference type="NCBI Taxonomy" id="1348"/>
    <lineage>
        <taxon>Bacteria</taxon>
        <taxon>Bacillati</taxon>
        <taxon>Bacillota</taxon>
        <taxon>Bacilli</taxon>
        <taxon>Lactobacillales</taxon>
        <taxon>Streptococcaceae</taxon>
        <taxon>Streptococcus</taxon>
    </lineage>
</organism>
<dbReference type="RefSeq" id="WP_071519517.1">
    <property type="nucleotide sequence ID" value="NZ_JARQAG010000020.1"/>
</dbReference>
<accession>A0AAE4HZZ1</accession>
<gene>
    <name evidence="1" type="ORF">P7G31_09935</name>
</gene>
<dbReference type="EMBL" id="JARQAG010000020">
    <property type="protein sequence ID" value="MDT2732535.1"/>
    <property type="molecule type" value="Genomic_DNA"/>
</dbReference>
<name>A0AAE4HZZ1_9STRE</name>
<dbReference type="AlphaFoldDB" id="A0AAE4HZZ1"/>
<comment type="caution">
    <text evidence="1">The sequence shown here is derived from an EMBL/GenBank/DDBJ whole genome shotgun (WGS) entry which is preliminary data.</text>
</comment>
<evidence type="ECO:0000313" key="1">
    <source>
        <dbReference type="EMBL" id="MDT2732535.1"/>
    </source>
</evidence>
<dbReference type="Proteomes" id="UP001180515">
    <property type="component" value="Unassembled WGS sequence"/>
</dbReference>
<reference evidence="1" key="1">
    <citation type="submission" date="2023-03" db="EMBL/GenBank/DDBJ databases">
        <authorList>
            <person name="Shen W."/>
            <person name="Cai J."/>
        </authorList>
    </citation>
    <scope>NUCLEOTIDE SEQUENCE</scope>
    <source>
        <strain evidence="1">P82-2</strain>
    </source>
</reference>
<evidence type="ECO:0000313" key="2">
    <source>
        <dbReference type="Proteomes" id="UP001180515"/>
    </source>
</evidence>
<proteinExistence type="predicted"/>
<protein>
    <submittedName>
        <fullName evidence="1">Uncharacterized protein</fullName>
    </submittedName>
</protein>